<dbReference type="RefSeq" id="WP_082433460.1">
    <property type="nucleotide sequence ID" value="NZ_LCTZ01000002.1"/>
</dbReference>
<dbReference type="OrthoDB" id="526867at2"/>
<organism evidence="2 3">
    <name type="scientific">Flagellimonas eckloniae</name>
    <dbReference type="NCBI Taxonomy" id="346185"/>
    <lineage>
        <taxon>Bacteria</taxon>
        <taxon>Pseudomonadati</taxon>
        <taxon>Bacteroidota</taxon>
        <taxon>Flavobacteriia</taxon>
        <taxon>Flavobacteriales</taxon>
        <taxon>Flavobacteriaceae</taxon>
        <taxon>Flagellimonas</taxon>
    </lineage>
</organism>
<feature type="domain" description="DUF547" evidence="1">
    <location>
        <begin position="92"/>
        <end position="196"/>
    </location>
</feature>
<dbReference type="PANTHER" id="PTHR46361">
    <property type="entry name" value="ELECTRON CARRIER/ PROTEIN DISULFIDE OXIDOREDUCTASE"/>
    <property type="match status" value="1"/>
</dbReference>
<sequence length="259" mass="30137">MNFILYFFFGTLLATCNGNVNPDEKKGDKTVNAAQTEVLKPQNSIPNHTPWNDLLKKHVDNKGNVDYLGFKDNRGLLKGYLNHLSENSPKDSWDGNEKLAFYINLYNAATVKLIVDNYPTKSIKDIPNQWKKKWISVGENITSLNDIEHEVLRKMNEPRIHFAINCASYSCPKLLNTAFTSKNMERLLSKATVDFINDKKRNRFQKNKAELSRIFKWYKSDFTEQTSLLEYINMYLDNPVSKNTKIEYLEYDWGLNESE</sequence>
<evidence type="ECO:0000313" key="3">
    <source>
        <dbReference type="Proteomes" id="UP000050827"/>
    </source>
</evidence>
<dbReference type="InterPro" id="IPR006869">
    <property type="entry name" value="DUF547"/>
</dbReference>
<dbReference type="Pfam" id="PF04784">
    <property type="entry name" value="DUF547"/>
    <property type="match status" value="1"/>
</dbReference>
<keyword evidence="3" id="KW-1185">Reference proteome</keyword>
<gene>
    <name evidence="2" type="ORF">AAY42_14960</name>
</gene>
<accession>A0A0Q1CJ52</accession>
<dbReference type="EMBL" id="LCTZ01000002">
    <property type="protein sequence ID" value="KQC31050.1"/>
    <property type="molecule type" value="Genomic_DNA"/>
</dbReference>
<evidence type="ECO:0000313" key="2">
    <source>
        <dbReference type="EMBL" id="KQC31050.1"/>
    </source>
</evidence>
<dbReference type="STRING" id="346185.AAY42_14960"/>
<protein>
    <recommendedName>
        <fullName evidence="1">DUF547 domain-containing protein</fullName>
    </recommendedName>
</protein>
<dbReference type="Proteomes" id="UP000050827">
    <property type="component" value="Unassembled WGS sequence"/>
</dbReference>
<dbReference type="PATRIC" id="fig|1547436.3.peg.3085"/>
<name>A0A0Q1CJ52_9FLAO</name>
<reference evidence="2 3" key="1">
    <citation type="submission" date="2015-04" db="EMBL/GenBank/DDBJ databases">
        <title>Complete genome of flavobacterium.</title>
        <authorList>
            <person name="Kwon Y.M."/>
            <person name="Kim S.-J."/>
        </authorList>
    </citation>
    <scope>NUCLEOTIDE SEQUENCE [LARGE SCALE GENOMIC DNA]</scope>
    <source>
        <strain evidence="2 3">DK169</strain>
    </source>
</reference>
<proteinExistence type="predicted"/>
<evidence type="ECO:0000259" key="1">
    <source>
        <dbReference type="Pfam" id="PF04784"/>
    </source>
</evidence>
<comment type="caution">
    <text evidence="2">The sequence shown here is derived from an EMBL/GenBank/DDBJ whole genome shotgun (WGS) entry which is preliminary data.</text>
</comment>
<dbReference type="PANTHER" id="PTHR46361:SF3">
    <property type="entry name" value="ELECTRON CARRIER_ PROTEIN DISULFIDE OXIDOREDUCTASE"/>
    <property type="match status" value="1"/>
</dbReference>
<dbReference type="AlphaFoldDB" id="A0A0Q1CJ52"/>